<comment type="caution">
    <text evidence="2">The sequence shown here is derived from an EMBL/GenBank/DDBJ whole genome shotgun (WGS) entry which is preliminary data.</text>
</comment>
<reference evidence="2" key="1">
    <citation type="submission" date="2023-07" db="EMBL/GenBank/DDBJ databases">
        <title>Two novel species in the genus Flavivirga.</title>
        <authorList>
            <person name="Kwon K."/>
        </authorList>
    </citation>
    <scope>NUCLEOTIDE SEQUENCE</scope>
    <source>
        <strain evidence="2">KACC 14157</strain>
    </source>
</reference>
<feature type="domain" description="SMEK" evidence="1">
    <location>
        <begin position="10"/>
        <end position="146"/>
    </location>
</feature>
<protein>
    <submittedName>
        <fullName evidence="2">SMEK domain-containing protein</fullName>
    </submittedName>
</protein>
<name>A0ABT8X1K8_9FLAO</name>
<evidence type="ECO:0000313" key="3">
    <source>
        <dbReference type="Proteomes" id="UP001176891"/>
    </source>
</evidence>
<keyword evidence="3" id="KW-1185">Reference proteome</keyword>
<dbReference type="NCBIfam" id="NF033859">
    <property type="entry name" value="SMEK_N"/>
    <property type="match status" value="1"/>
</dbReference>
<organism evidence="2 3">
    <name type="scientific">Flavivirga amylovorans</name>
    <dbReference type="NCBI Taxonomy" id="870486"/>
    <lineage>
        <taxon>Bacteria</taxon>
        <taxon>Pseudomonadati</taxon>
        <taxon>Bacteroidota</taxon>
        <taxon>Flavobacteriia</taxon>
        <taxon>Flavobacteriales</taxon>
        <taxon>Flavobacteriaceae</taxon>
        <taxon>Flavivirga</taxon>
    </lineage>
</organism>
<dbReference type="Pfam" id="PF21941">
    <property type="entry name" value="SMEK_N"/>
    <property type="match status" value="1"/>
</dbReference>
<evidence type="ECO:0000259" key="1">
    <source>
        <dbReference type="Pfam" id="PF21941"/>
    </source>
</evidence>
<proteinExistence type="predicted"/>
<accession>A0ABT8X1K8</accession>
<evidence type="ECO:0000313" key="2">
    <source>
        <dbReference type="EMBL" id="MDO5987800.1"/>
    </source>
</evidence>
<dbReference type="InterPro" id="IPR047740">
    <property type="entry name" value="SMEK_dom"/>
</dbReference>
<sequence>MRNREVLITKIISHLAILKGEVSLRSKVNLQDINIHAEQFYKIMLNDILDINLENINIVEQNVAVIDLGDRINKIAIQVTSDNSKNKIKETVSAFNEKELYKHYNKLKILVIKDKIKRDDVIKNDNFSFDMGKDVIDVPYIITKIQDIDDLDKVIKIEKWLSDELVHPYYKSKIESKPNEVKTFINLIDFISDEDNHKTFKTEDEPDPKYKIEKRFKEYATFLKKLYSDLYLDYAYALELAENNTDISSVKIRKIGAYLKDVSNKHLMSSDNNPEDALENLSSFFNDLFIKEGLSFDQMAVKFYLIHQLIRCNVFPN</sequence>
<dbReference type="Proteomes" id="UP001176891">
    <property type="component" value="Unassembled WGS sequence"/>
</dbReference>
<dbReference type="EMBL" id="JAUOEM010000003">
    <property type="protein sequence ID" value="MDO5987800.1"/>
    <property type="molecule type" value="Genomic_DNA"/>
</dbReference>
<gene>
    <name evidence="2" type="ORF">Q4Q39_10350</name>
</gene>
<dbReference type="RefSeq" id="WP_303282375.1">
    <property type="nucleotide sequence ID" value="NZ_BAABCZ010000011.1"/>
</dbReference>